<name>A0A7I4XVF1_HAECO</name>
<keyword evidence="1" id="KW-1133">Transmembrane helix</keyword>
<accession>A0A7I4XVF1</accession>
<keyword evidence="2" id="KW-1185">Reference proteome</keyword>
<reference evidence="3" key="1">
    <citation type="submission" date="2020-12" db="UniProtKB">
        <authorList>
            <consortium name="WormBaseParasite"/>
        </authorList>
    </citation>
    <scope>IDENTIFICATION</scope>
    <source>
        <strain evidence="3">MHco3</strain>
    </source>
</reference>
<feature type="transmembrane region" description="Helical" evidence="1">
    <location>
        <begin position="16"/>
        <end position="35"/>
    </location>
</feature>
<keyword evidence="1" id="KW-0812">Transmembrane</keyword>
<evidence type="ECO:0000313" key="3">
    <source>
        <dbReference type="WBParaSite" id="HCON_00008960-00001"/>
    </source>
</evidence>
<proteinExistence type="predicted"/>
<protein>
    <submittedName>
        <fullName evidence="3">Apple domain-containing protein</fullName>
    </submittedName>
</protein>
<evidence type="ECO:0000313" key="2">
    <source>
        <dbReference type="Proteomes" id="UP000025227"/>
    </source>
</evidence>
<evidence type="ECO:0000256" key="1">
    <source>
        <dbReference type="SAM" id="Phobius"/>
    </source>
</evidence>
<dbReference type="Proteomes" id="UP000025227">
    <property type="component" value="Unplaced"/>
</dbReference>
<dbReference type="WBParaSite" id="HCON_00008960-00001">
    <property type="protein sequence ID" value="HCON_00008960-00001"/>
    <property type="gene ID" value="HCON_00008960"/>
</dbReference>
<dbReference type="AlphaFoldDB" id="A0A7I4XVF1"/>
<organism evidence="2 3">
    <name type="scientific">Haemonchus contortus</name>
    <name type="common">Barber pole worm</name>
    <dbReference type="NCBI Taxonomy" id="6289"/>
    <lineage>
        <taxon>Eukaryota</taxon>
        <taxon>Metazoa</taxon>
        <taxon>Ecdysozoa</taxon>
        <taxon>Nematoda</taxon>
        <taxon>Chromadorea</taxon>
        <taxon>Rhabditida</taxon>
        <taxon>Rhabditina</taxon>
        <taxon>Rhabditomorpha</taxon>
        <taxon>Strongyloidea</taxon>
        <taxon>Trichostrongylidae</taxon>
        <taxon>Haemonchus</taxon>
    </lineage>
</organism>
<keyword evidence="1" id="KW-0472">Membrane</keyword>
<sequence length="132" mass="15528">LDDLDPVYFAMPSTTMFVMLFLTQIYSSSIAYTFFRRDVVEKVMHVRGERLHGHYWYAVHGECLGECLGNIKCNLAVVNNENMCYLYGENSTSNWINTIYNTTRVYRLDRNMNRTDCEKVSIPWIEYDYFGG</sequence>